<reference evidence="2 3" key="1">
    <citation type="submission" date="2015-11" db="EMBL/GenBank/DDBJ databases">
        <title>Expanding the genomic diversity of Burkholderia species for the development of highly accurate diagnostics.</title>
        <authorList>
            <person name="Sahl J."/>
            <person name="Keim P."/>
            <person name="Wagner D."/>
        </authorList>
    </citation>
    <scope>NUCLEOTIDE SEQUENCE [LARGE SCALE GENOMIC DNA]</scope>
    <source>
        <strain evidence="2 3">MSMB1137WGS</strain>
    </source>
</reference>
<name>A0AAW3N757_9BURK</name>
<dbReference type="RefSeq" id="WP_059933248.1">
    <property type="nucleotide sequence ID" value="NZ_LPDO01000141.1"/>
</dbReference>
<proteinExistence type="predicted"/>
<evidence type="ECO:0000313" key="2">
    <source>
        <dbReference type="EMBL" id="KVT42753.1"/>
    </source>
</evidence>
<accession>A0AAW3N757</accession>
<comment type="caution">
    <text evidence="2">The sequence shown here is derived from an EMBL/GenBank/DDBJ whole genome shotgun (WGS) entry which is preliminary data.</text>
</comment>
<feature type="chain" id="PRO_5043587780" evidence="1">
    <location>
        <begin position="27"/>
        <end position="170"/>
    </location>
</feature>
<feature type="signal peptide" evidence="1">
    <location>
        <begin position="1"/>
        <end position="26"/>
    </location>
</feature>
<keyword evidence="1" id="KW-0732">Signal</keyword>
<dbReference type="SUPFAM" id="SSF56524">
    <property type="entry name" value="Oxidoreductase molybdopterin-binding domain"/>
    <property type="match status" value="1"/>
</dbReference>
<evidence type="ECO:0000256" key="1">
    <source>
        <dbReference type="SAM" id="SignalP"/>
    </source>
</evidence>
<dbReference type="InterPro" id="IPR036374">
    <property type="entry name" value="OxRdtase_Mopterin-bd_sf"/>
</dbReference>
<dbReference type="Proteomes" id="UP000056732">
    <property type="component" value="Unassembled WGS sequence"/>
</dbReference>
<dbReference type="EMBL" id="LPDO01000141">
    <property type="protein sequence ID" value="KVT42753.1"/>
    <property type="molecule type" value="Genomic_DNA"/>
</dbReference>
<organism evidence="2 3">
    <name type="scientific">Burkholderia ubonensis</name>
    <dbReference type="NCBI Taxonomy" id="101571"/>
    <lineage>
        <taxon>Bacteria</taxon>
        <taxon>Pseudomonadati</taxon>
        <taxon>Pseudomonadota</taxon>
        <taxon>Betaproteobacteria</taxon>
        <taxon>Burkholderiales</taxon>
        <taxon>Burkholderiaceae</taxon>
        <taxon>Burkholderia</taxon>
        <taxon>Burkholderia cepacia complex</taxon>
    </lineage>
</organism>
<protein>
    <submittedName>
        <fullName evidence="2">Oxidoreductase</fullName>
    </submittedName>
</protein>
<evidence type="ECO:0000313" key="3">
    <source>
        <dbReference type="Proteomes" id="UP000056732"/>
    </source>
</evidence>
<dbReference type="AlphaFoldDB" id="A0AAW3N757"/>
<sequence length="170" mass="19357">MSTIAHRLLQFMVSCLALSMSATGHADIVPLVLMVSGKIQIHNDTNHQTYCFDQRSLQSLPQYEMDTSTPWTPVARFRGPLLEDVLDRVKATGTHLDIEAYDGYVAHDIPTTDIVAFHPLLAYMKDGTFLKLRDLGPLFLVYPRDRHQRSLRTSDYSTREIRQIKAIVVK</sequence>
<dbReference type="Gene3D" id="3.90.420.10">
    <property type="entry name" value="Oxidoreductase, molybdopterin-binding domain"/>
    <property type="match status" value="1"/>
</dbReference>
<gene>
    <name evidence="2" type="ORF">WK53_17950</name>
</gene>